<keyword evidence="3" id="KW-1185">Reference proteome</keyword>
<evidence type="ECO:0000256" key="1">
    <source>
        <dbReference type="ARBA" id="ARBA00022729"/>
    </source>
</evidence>
<dbReference type="EMBL" id="JBHTEB010000001">
    <property type="protein sequence ID" value="MFD0312854.1"/>
    <property type="molecule type" value="Genomic_DNA"/>
</dbReference>
<dbReference type="Pfam" id="PF13517">
    <property type="entry name" value="FG-GAP_3"/>
    <property type="match status" value="2"/>
</dbReference>
<dbReference type="InterPro" id="IPR013517">
    <property type="entry name" value="FG-GAP"/>
</dbReference>
<gene>
    <name evidence="2" type="ORF">ACFQZ6_01130</name>
</gene>
<sequence length="517" mass="53778">MVSDTVGGTQTAVPALYDASLDNNCALFIPTGYECYLNEPYTTAVTPSILVVGLPEKASQTTYKAELVCTFSICGTEKPSVGTVTLASGASGTQVTVTLTGTALHEDDKVRITRSGTTVESTTTSVAADRKSMKAVLDLTGLAPGDWNLSVITHINWEYARGTFTVTPAPLRNTGQPTVTGPARVGAKLTAGPGAWTPSADSYTYQWKADGQAVSGATGATYVVPAALRGKKLSVAVTAVKSGWRSTTAESTARVITAAARDHVGAGSVPDGRGDLLTLNSSGALTFHHGTGTGTFSGKTSGSGWPTSIKAVPFGDVNGDRCNDVLVRTSSGALRAYRPGCGKAVTPSTPYVSLGTGWNQYDLLTSPGDLTGDGRADLITRNSSTGAVYLHKGTSDGKLAARVKLYDNWKKYKKIIGAGDLNGDGIGDLLAQDTSNELWRYDGTGGGKFTARTKVFDDWGTSYNAVVGVGDITGDGKADLVCRDTSGNLYRQSGNGKGSFAGRVKIATNWQGYRAVL</sequence>
<name>A0ABW2W5N6_9ACTN</name>
<dbReference type="RefSeq" id="WP_381604437.1">
    <property type="nucleotide sequence ID" value="NZ_JBHTEB010000001.1"/>
</dbReference>
<accession>A0ABW2W5N6</accession>
<proteinExistence type="predicted"/>
<dbReference type="PANTHER" id="PTHR44103">
    <property type="entry name" value="PROPROTEIN CONVERTASE P"/>
    <property type="match status" value="1"/>
</dbReference>
<dbReference type="PANTHER" id="PTHR44103:SF1">
    <property type="entry name" value="PROPROTEIN CONVERTASE P"/>
    <property type="match status" value="1"/>
</dbReference>
<protein>
    <submittedName>
        <fullName evidence="2">FG-GAP-like repeat-containing protein</fullName>
    </submittedName>
</protein>
<dbReference type="Gene3D" id="2.60.40.2700">
    <property type="match status" value="1"/>
</dbReference>
<dbReference type="Gene3D" id="2.130.10.130">
    <property type="entry name" value="Integrin alpha, N-terminal"/>
    <property type="match status" value="1"/>
</dbReference>
<reference evidence="3" key="1">
    <citation type="journal article" date="2019" name="Int. J. Syst. Evol. Microbiol.">
        <title>The Global Catalogue of Microorganisms (GCM) 10K type strain sequencing project: providing services to taxonomists for standard genome sequencing and annotation.</title>
        <authorList>
            <consortium name="The Broad Institute Genomics Platform"/>
            <consortium name="The Broad Institute Genome Sequencing Center for Infectious Disease"/>
            <person name="Wu L."/>
            <person name="Ma J."/>
        </authorList>
    </citation>
    <scope>NUCLEOTIDE SEQUENCE [LARGE SCALE GENOMIC DNA]</scope>
    <source>
        <strain evidence="3">CGMCC 4.7400</strain>
    </source>
</reference>
<organism evidence="2 3">
    <name type="scientific">Streptomyces flavalbus</name>
    <dbReference type="NCBI Taxonomy" id="2665155"/>
    <lineage>
        <taxon>Bacteria</taxon>
        <taxon>Bacillati</taxon>
        <taxon>Actinomycetota</taxon>
        <taxon>Actinomycetes</taxon>
        <taxon>Kitasatosporales</taxon>
        <taxon>Streptomycetaceae</taxon>
        <taxon>Streptomyces</taxon>
    </lineage>
</organism>
<comment type="caution">
    <text evidence="2">The sequence shown here is derived from an EMBL/GenBank/DDBJ whole genome shotgun (WGS) entry which is preliminary data.</text>
</comment>
<evidence type="ECO:0000313" key="3">
    <source>
        <dbReference type="Proteomes" id="UP001597023"/>
    </source>
</evidence>
<dbReference type="SUPFAM" id="SSF69318">
    <property type="entry name" value="Integrin alpha N-terminal domain"/>
    <property type="match status" value="1"/>
</dbReference>
<keyword evidence="1" id="KW-0732">Signal</keyword>
<evidence type="ECO:0000313" key="2">
    <source>
        <dbReference type="EMBL" id="MFD0312854.1"/>
    </source>
</evidence>
<dbReference type="InterPro" id="IPR028994">
    <property type="entry name" value="Integrin_alpha_N"/>
</dbReference>
<dbReference type="Proteomes" id="UP001597023">
    <property type="component" value="Unassembled WGS sequence"/>
</dbReference>